<dbReference type="KEGG" id="nta:107793020"/>
<dbReference type="Pfam" id="PF03080">
    <property type="entry name" value="Neprosin"/>
    <property type="match status" value="1"/>
</dbReference>
<dbReference type="OMA" id="SSARMHF"/>
<dbReference type="RefSeq" id="XP_016470774.2">
    <property type="nucleotide sequence ID" value="XM_016615288.2"/>
</dbReference>
<dbReference type="OrthoDB" id="1263143at2759"/>
<dbReference type="GeneID" id="107793020"/>
<reference evidence="2" key="2">
    <citation type="submission" date="2025-08" db="UniProtKB">
        <authorList>
            <consortium name="RefSeq"/>
        </authorList>
    </citation>
    <scope>IDENTIFICATION</scope>
    <source>
        <tissue evidence="2">Leaf</tissue>
    </source>
</reference>
<reference evidence="1" key="1">
    <citation type="journal article" date="2014" name="Nat. Commun.">
        <title>The tobacco genome sequence and its comparison with those of tomato and potato.</title>
        <authorList>
            <person name="Sierro N."/>
            <person name="Battey J.N."/>
            <person name="Ouadi S."/>
            <person name="Bakaher N."/>
            <person name="Bovet L."/>
            <person name="Willig A."/>
            <person name="Goepfert S."/>
            <person name="Peitsch M.C."/>
            <person name="Ivanov N.V."/>
        </authorList>
    </citation>
    <scope>NUCLEOTIDE SEQUENCE [LARGE SCALE GENOMIC DNA]</scope>
</reference>
<keyword evidence="1" id="KW-1185">Reference proteome</keyword>
<dbReference type="RefSeq" id="XP_016470774.1">
    <property type="nucleotide sequence ID" value="XM_016615288.1"/>
</dbReference>
<accession>A0A1S4A2F3</accession>
<dbReference type="InterPro" id="IPR025521">
    <property type="entry name" value="Neprosin_propep"/>
</dbReference>
<dbReference type="InterPro" id="IPR004314">
    <property type="entry name" value="Neprosin"/>
</dbReference>
<dbReference type="InterPro" id="IPR053168">
    <property type="entry name" value="Glutamic_endopeptidase"/>
</dbReference>
<name>A0A1S4A2F3_TOBAC</name>
<dbReference type="PANTHER" id="PTHR31589:SF257">
    <property type="entry name" value="NEPROSIN DOMAIN-CONTAINING PROTEIN"/>
    <property type="match status" value="1"/>
</dbReference>
<gene>
    <name evidence="2" type="primary">LOC107793020</name>
</gene>
<proteinExistence type="predicted"/>
<sequence>MNEFRMHQRIVQQTLLMLYFLLSYNGVQGEKNLSKLEDAELEKQLKLLNKPAVKIAKGGKTILLCHMVFGQKALQWLNFSKSNVLKFFRKRSSLLTVVFTKYEDIYDCIDFYKQHAFDHPLLKDHNYHPKMKPTLSRVKQNSDASTTSRSSTIWSKDGGCPFGTVPIKRITKDDLIRQRRIPPPENVTFGSQSAVSNNNSEAKGRYISSQGYKLAIAQILNNPNNKFAGAGMATNFYNPRVEGQQHSACRLKIQKDSDILQVGWRVDPTLYGDSKTRLFIHLQAGKIHCFNTLCPGFVQVSSEIPLDMSFEDYLSQRGGAIWEEKMYIDRDLANGNWWLLMEKDYKQVGFWPQRIFTGLTSFATNVEWGGVVYSPPGVPEPSMGSSFFPIKDSAYDAYCTKLTILNEEGKTFEVDNVTTHTDNPNMYKVLFEPLWDDTKPFLFVLYGGPGERAQV</sequence>
<dbReference type="Proteomes" id="UP000790787">
    <property type="component" value="Chromosome 19"/>
</dbReference>
<dbReference type="Gene3D" id="3.90.1320.10">
    <property type="entry name" value="Outer-capsid protein sigma 3, large lobe"/>
    <property type="match status" value="1"/>
</dbReference>
<dbReference type="Pfam" id="PF14365">
    <property type="entry name" value="Neprosin_AP"/>
    <property type="match status" value="1"/>
</dbReference>
<dbReference type="STRING" id="4097.A0A1S4A2F3"/>
<dbReference type="PaxDb" id="4097-A0A1S4A2F3"/>
<evidence type="ECO:0000313" key="1">
    <source>
        <dbReference type="Proteomes" id="UP000790787"/>
    </source>
</evidence>
<dbReference type="PANTHER" id="PTHR31589">
    <property type="entry name" value="PROTEIN, PUTATIVE (DUF239)-RELATED-RELATED"/>
    <property type="match status" value="1"/>
</dbReference>
<evidence type="ECO:0000313" key="2">
    <source>
        <dbReference type="RefSeq" id="XP_016470774.2"/>
    </source>
</evidence>
<dbReference type="PROSITE" id="PS52045">
    <property type="entry name" value="NEPROSIN_PEP_CD"/>
    <property type="match status" value="1"/>
</dbReference>
<protein>
    <submittedName>
        <fullName evidence="2">Protein neprosin-like</fullName>
    </submittedName>
</protein>
<dbReference type="AlphaFoldDB" id="A0A1S4A2F3"/>
<organism evidence="1 2">
    <name type="scientific">Nicotiana tabacum</name>
    <name type="common">Common tobacco</name>
    <dbReference type="NCBI Taxonomy" id="4097"/>
    <lineage>
        <taxon>Eukaryota</taxon>
        <taxon>Viridiplantae</taxon>
        <taxon>Streptophyta</taxon>
        <taxon>Embryophyta</taxon>
        <taxon>Tracheophyta</taxon>
        <taxon>Spermatophyta</taxon>
        <taxon>Magnoliopsida</taxon>
        <taxon>eudicotyledons</taxon>
        <taxon>Gunneridae</taxon>
        <taxon>Pentapetalae</taxon>
        <taxon>asterids</taxon>
        <taxon>lamiids</taxon>
        <taxon>Solanales</taxon>
        <taxon>Solanaceae</taxon>
        <taxon>Nicotianoideae</taxon>
        <taxon>Nicotianeae</taxon>
        <taxon>Nicotiana</taxon>
    </lineage>
</organism>